<feature type="transmembrane region" description="Helical" evidence="6">
    <location>
        <begin position="452"/>
        <end position="477"/>
    </location>
</feature>
<dbReference type="OrthoDB" id="6017905at2"/>
<comment type="caution">
    <text evidence="7">The sequence shown here is derived from an EMBL/GenBank/DDBJ whole genome shotgun (WGS) entry which is preliminary data.</text>
</comment>
<protein>
    <submittedName>
        <fullName evidence="7">Flippase</fullName>
    </submittedName>
</protein>
<sequence>MLVSVRSKYQSLPKQVKASIWFLLCSFLQKGISMITTPIFTRLLSTSQYGQFNVFNSWLSIVTIVVSLNLCYGVYTQGLIKFDKDRAEYSSSLQGLNLLLVLIWTVIYIFSSSFWNQLFSLTTVQMLAMLLMVWTSSVFNFWAAEQRVVLRYKALVVVTVLVSLAKPIVGMILVVNADDKVTARIVGLALVEVIGYTGMFILQMRRGKRFYSKRFWIHAVLFNLPLVPHYLSQIVLSSADRIMIAKMVSSESAGIYSLAYSLSQIMILFNTALSQTLSPWIYQKIKDKRAHDIAGVAYGALILIATVNIILIAFAPEAVAIFAPKAYYDAKWIIPPVATSVFFMFAYDLFAKFEFYYERTSLIMLASTIGAVLNIALNYLLIPIFGYYVAGYVTLLCYILYAIFHYIFMNQICRSELGTQPYNTKLLLGITSVFMAISLLFLVSYTNVLLRYMLILIIIIIGIVKRKYLMQIIGLMVKMRKQRR</sequence>
<feature type="transmembrane region" description="Helical" evidence="6">
    <location>
        <begin position="293"/>
        <end position="312"/>
    </location>
</feature>
<feature type="transmembrane region" description="Helical" evidence="6">
    <location>
        <begin position="20"/>
        <end position="43"/>
    </location>
</feature>
<comment type="subcellular location">
    <subcellularLocation>
        <location evidence="1">Cell membrane</location>
        <topology evidence="1">Multi-pass membrane protein</topology>
    </subcellularLocation>
</comment>
<keyword evidence="4 6" id="KW-1133">Transmembrane helix</keyword>
<evidence type="ECO:0000256" key="2">
    <source>
        <dbReference type="ARBA" id="ARBA00022475"/>
    </source>
</evidence>
<evidence type="ECO:0000313" key="8">
    <source>
        <dbReference type="Proteomes" id="UP000019247"/>
    </source>
</evidence>
<feature type="transmembrane region" description="Helical" evidence="6">
    <location>
        <begin position="255"/>
        <end position="273"/>
    </location>
</feature>
<dbReference type="AlphaFoldDB" id="W6T700"/>
<keyword evidence="2" id="KW-1003">Cell membrane</keyword>
<feature type="transmembrane region" description="Helical" evidence="6">
    <location>
        <begin position="387"/>
        <end position="406"/>
    </location>
</feature>
<dbReference type="Proteomes" id="UP000019247">
    <property type="component" value="Unassembled WGS sequence"/>
</dbReference>
<feature type="transmembrane region" description="Helical" evidence="6">
    <location>
        <begin position="181"/>
        <end position="203"/>
    </location>
</feature>
<organism evidence="7 8">
    <name type="scientific">Lactiplantibacillus fabifermentans T30PCM01</name>
    <dbReference type="NCBI Taxonomy" id="1400520"/>
    <lineage>
        <taxon>Bacteria</taxon>
        <taxon>Bacillati</taxon>
        <taxon>Bacillota</taxon>
        <taxon>Bacilli</taxon>
        <taxon>Lactobacillales</taxon>
        <taxon>Lactobacillaceae</taxon>
        <taxon>Lactiplantibacillus</taxon>
    </lineage>
</organism>
<feature type="transmembrane region" description="Helical" evidence="6">
    <location>
        <begin position="362"/>
        <end position="381"/>
    </location>
</feature>
<evidence type="ECO:0000256" key="4">
    <source>
        <dbReference type="ARBA" id="ARBA00022989"/>
    </source>
</evidence>
<evidence type="ECO:0000313" key="7">
    <source>
        <dbReference type="EMBL" id="ETY74026.1"/>
    </source>
</evidence>
<dbReference type="PATRIC" id="fig|1400520.3.peg.1799"/>
<reference evidence="7 8" key="1">
    <citation type="journal article" date="2014" name="Genome Announc.">
        <title>Genome Sequence of Lactobacillus fabifermentans Strain T30PCM01, Isolated from Fermenting Grape Marc.</title>
        <authorList>
            <person name="Treu L."/>
            <person name="Vendramin V."/>
            <person name="Bovo B."/>
            <person name="Giacomini A."/>
            <person name="Corich V."/>
            <person name="Campanaro S."/>
        </authorList>
    </citation>
    <scope>NUCLEOTIDE SEQUENCE [LARGE SCALE GENOMIC DNA]</scope>
    <source>
        <strain evidence="7 8">T30PCM01</strain>
    </source>
</reference>
<dbReference type="Pfam" id="PF01943">
    <property type="entry name" value="Polysacc_synt"/>
    <property type="match status" value="1"/>
</dbReference>
<evidence type="ECO:0000256" key="1">
    <source>
        <dbReference type="ARBA" id="ARBA00004651"/>
    </source>
</evidence>
<proteinExistence type="predicted"/>
<dbReference type="eggNOG" id="COG2244">
    <property type="taxonomic scope" value="Bacteria"/>
</dbReference>
<name>W6T700_9LACO</name>
<dbReference type="PANTHER" id="PTHR30250">
    <property type="entry name" value="PST FAMILY PREDICTED COLANIC ACID TRANSPORTER"/>
    <property type="match status" value="1"/>
</dbReference>
<dbReference type="InterPro" id="IPR002797">
    <property type="entry name" value="Polysacc_synth"/>
</dbReference>
<dbReference type="PANTHER" id="PTHR30250:SF11">
    <property type="entry name" value="O-ANTIGEN TRANSPORTER-RELATED"/>
    <property type="match status" value="1"/>
</dbReference>
<feature type="transmembrane region" description="Helical" evidence="6">
    <location>
        <begin position="426"/>
        <end position="446"/>
    </location>
</feature>
<feature type="transmembrane region" description="Helical" evidence="6">
    <location>
        <begin position="121"/>
        <end position="142"/>
    </location>
</feature>
<dbReference type="GO" id="GO:0005886">
    <property type="term" value="C:plasma membrane"/>
    <property type="evidence" value="ECO:0007669"/>
    <property type="project" value="UniProtKB-SubCell"/>
</dbReference>
<dbReference type="HOGENOM" id="CLU_022017_7_1_9"/>
<feature type="transmembrane region" description="Helical" evidence="6">
    <location>
        <begin position="215"/>
        <end position="235"/>
    </location>
</feature>
<evidence type="ECO:0000256" key="5">
    <source>
        <dbReference type="ARBA" id="ARBA00023136"/>
    </source>
</evidence>
<feature type="transmembrane region" description="Helical" evidence="6">
    <location>
        <begin position="55"/>
        <end position="75"/>
    </location>
</feature>
<dbReference type="STRING" id="1400520.LFAB_09215"/>
<feature type="transmembrane region" description="Helical" evidence="6">
    <location>
        <begin position="332"/>
        <end position="350"/>
    </location>
</feature>
<feature type="transmembrane region" description="Helical" evidence="6">
    <location>
        <begin position="154"/>
        <end position="175"/>
    </location>
</feature>
<dbReference type="InterPro" id="IPR050833">
    <property type="entry name" value="Poly_Biosynth_Transport"/>
</dbReference>
<keyword evidence="3 6" id="KW-0812">Transmembrane</keyword>
<accession>W6T700</accession>
<evidence type="ECO:0000256" key="6">
    <source>
        <dbReference type="SAM" id="Phobius"/>
    </source>
</evidence>
<feature type="transmembrane region" description="Helical" evidence="6">
    <location>
        <begin position="96"/>
        <end position="115"/>
    </location>
</feature>
<keyword evidence="5 6" id="KW-0472">Membrane</keyword>
<gene>
    <name evidence="7" type="ORF">LFAB_09215</name>
</gene>
<dbReference type="RefSeq" id="WP_033614096.1">
    <property type="nucleotide sequence ID" value="NZ_KK036492.1"/>
</dbReference>
<evidence type="ECO:0000256" key="3">
    <source>
        <dbReference type="ARBA" id="ARBA00022692"/>
    </source>
</evidence>
<dbReference type="EMBL" id="AWWK01000039">
    <property type="protein sequence ID" value="ETY74026.1"/>
    <property type="molecule type" value="Genomic_DNA"/>
</dbReference>